<keyword evidence="5" id="KW-1015">Disulfide bond</keyword>
<feature type="compositionally biased region" description="Basic and acidic residues" evidence="8">
    <location>
        <begin position="498"/>
        <end position="512"/>
    </location>
</feature>
<keyword evidence="9" id="KW-0472">Membrane</keyword>
<evidence type="ECO:0000313" key="11">
    <source>
        <dbReference type="Proteomes" id="UP000756132"/>
    </source>
</evidence>
<feature type="region of interest" description="Disordered" evidence="8">
    <location>
        <begin position="876"/>
        <end position="912"/>
    </location>
</feature>
<keyword evidence="6" id="KW-0106">Calcium</keyword>
<evidence type="ECO:0000256" key="3">
    <source>
        <dbReference type="ARBA" id="ARBA00007658"/>
    </source>
</evidence>
<dbReference type="InterPro" id="IPR012341">
    <property type="entry name" value="6hp_glycosidase-like_sf"/>
</dbReference>
<reference evidence="10" key="1">
    <citation type="submission" date="2021-12" db="EMBL/GenBank/DDBJ databases">
        <authorList>
            <person name="Zaccaron A."/>
            <person name="Stergiopoulos I."/>
        </authorList>
    </citation>
    <scope>NUCLEOTIDE SEQUENCE</scope>
    <source>
        <strain evidence="10">Race5_Kim</strain>
    </source>
</reference>
<feature type="binding site" evidence="6">
    <location>
        <position position="1031"/>
    </location>
    <ligand>
        <name>Ca(2+)</name>
        <dbReference type="ChEBI" id="CHEBI:29108"/>
    </ligand>
</feature>
<organism evidence="10 11">
    <name type="scientific">Passalora fulva</name>
    <name type="common">Tomato leaf mold</name>
    <name type="synonym">Cladosporium fulvum</name>
    <dbReference type="NCBI Taxonomy" id="5499"/>
    <lineage>
        <taxon>Eukaryota</taxon>
        <taxon>Fungi</taxon>
        <taxon>Dikarya</taxon>
        <taxon>Ascomycota</taxon>
        <taxon>Pezizomycotina</taxon>
        <taxon>Dothideomycetes</taxon>
        <taxon>Dothideomycetidae</taxon>
        <taxon>Mycosphaerellales</taxon>
        <taxon>Mycosphaerellaceae</taxon>
        <taxon>Fulvia</taxon>
    </lineage>
</organism>
<feature type="region of interest" description="Disordered" evidence="8">
    <location>
        <begin position="469"/>
        <end position="542"/>
    </location>
</feature>
<evidence type="ECO:0000256" key="8">
    <source>
        <dbReference type="SAM" id="MobiDB-lite"/>
    </source>
</evidence>
<dbReference type="EC" id="3.2.1.-" evidence="7"/>
<dbReference type="Gene3D" id="1.50.10.10">
    <property type="match status" value="3"/>
</dbReference>
<feature type="transmembrane region" description="Helical" evidence="9">
    <location>
        <begin position="7"/>
        <end position="24"/>
    </location>
</feature>
<evidence type="ECO:0000256" key="4">
    <source>
        <dbReference type="ARBA" id="ARBA00022801"/>
    </source>
</evidence>
<proteinExistence type="inferred from homology"/>
<feature type="region of interest" description="Disordered" evidence="8">
    <location>
        <begin position="842"/>
        <end position="862"/>
    </location>
</feature>
<dbReference type="InterPro" id="IPR036026">
    <property type="entry name" value="Seven-hairpin_glycosidases"/>
</dbReference>
<dbReference type="OrthoDB" id="8118055at2759"/>
<evidence type="ECO:0000256" key="6">
    <source>
        <dbReference type="PIRSR" id="PIRSR601382-2"/>
    </source>
</evidence>
<dbReference type="InterPro" id="IPR001382">
    <property type="entry name" value="Glyco_hydro_47"/>
</dbReference>
<dbReference type="GO" id="GO:0005509">
    <property type="term" value="F:calcium ion binding"/>
    <property type="evidence" value="ECO:0007669"/>
    <property type="project" value="InterPro"/>
</dbReference>
<dbReference type="GO" id="GO:0005975">
    <property type="term" value="P:carbohydrate metabolic process"/>
    <property type="evidence" value="ECO:0007669"/>
    <property type="project" value="InterPro"/>
</dbReference>
<dbReference type="SUPFAM" id="SSF48225">
    <property type="entry name" value="Seven-hairpin glycosidases"/>
    <property type="match status" value="1"/>
</dbReference>
<dbReference type="OMA" id="CIWSYDM"/>
<dbReference type="GO" id="GO:0016020">
    <property type="term" value="C:membrane"/>
    <property type="evidence" value="ECO:0007669"/>
    <property type="project" value="InterPro"/>
</dbReference>
<dbReference type="RefSeq" id="XP_047768044.1">
    <property type="nucleotide sequence ID" value="XM_047912388.1"/>
</dbReference>
<reference evidence="10" key="2">
    <citation type="journal article" date="2022" name="Microb. Genom.">
        <title>A chromosome-scale genome assembly of the tomato pathogen Cladosporium fulvum reveals a compartmentalized genome architecture and the presence of a dispensable chromosome.</title>
        <authorList>
            <person name="Zaccaron A.Z."/>
            <person name="Chen L.H."/>
            <person name="Samaras A."/>
            <person name="Stergiopoulos I."/>
        </authorList>
    </citation>
    <scope>NUCLEOTIDE SEQUENCE</scope>
    <source>
        <strain evidence="10">Race5_Kim</strain>
    </source>
</reference>
<dbReference type="InterPro" id="IPR050749">
    <property type="entry name" value="Glycosyl_Hydrolase_47"/>
</dbReference>
<keyword evidence="6" id="KW-0479">Metal-binding</keyword>
<comment type="pathway">
    <text evidence="2">Protein modification; protein glycosylation.</text>
</comment>
<dbReference type="Proteomes" id="UP000756132">
    <property type="component" value="Chromosome 11"/>
</dbReference>
<evidence type="ECO:0000256" key="5">
    <source>
        <dbReference type="ARBA" id="ARBA00023157"/>
    </source>
</evidence>
<feature type="compositionally biased region" description="Pro residues" evidence="8">
    <location>
        <begin position="899"/>
        <end position="912"/>
    </location>
</feature>
<dbReference type="PANTHER" id="PTHR11742:SF103">
    <property type="entry name" value="ENDOPLASMIC RETICULUM MANNOSIDASE MNL2-RELATED"/>
    <property type="match status" value="1"/>
</dbReference>
<evidence type="ECO:0000256" key="9">
    <source>
        <dbReference type="SAM" id="Phobius"/>
    </source>
</evidence>
<sequence>MPGRTRRVRLLAVVVCIVTVFFLYTRNEARVGEYADYVRGKTAIGGGAVLRGGEKQEPIQEPSLPDARPETKAAVAEAQETAAGWRDDVLDIAEPTTTPPPTTIAKARPTEESTTVPYVPSFDDPEELPIEVGNGRVEEDYDPYIHTSTYVPIHWSKLSEKFPVTSTIQLPTGKPSAIPRVQKQGQGTADAQRLAAVKEAARWAWKGFRENGWDYDEVKPISGVGSNTFNGWGATLVDSLDTLWIMGLRDEFEDAVNKTSQIDFTTSSRNDIPMFEVTIRYLGGLLGAYDVSGRKYKVLLDKAVELAEILYSAFDTPNRMPETYYYWKPTFATNAHRASTRVVMAELGTLSLEFTRLAQLTLEPKYYDAIARITDEFEKWQNNTRLPGMWPTIMDASGCEKPVYHPPAAHQVPIPGGNTYTTTTEPIQVNPKVQKAAEDALNDSKAGAKYTGQGGGDEVVNPQVYTGAAGAADGSRRPMQDEYIPNGFGSGAAGGKASNEHNAKEPLRHDTRPGSGVDAASDYGKGDREPLPPKGGAGDLNKRQLEDYGETVAPAETKPKNTTSITKPQHKQGLRQLEYDGTAEEPEEMCITQGFASSSKNAPETFSLGGQSDSTYEYLPKEFLLLGGLVPQYKSMYLDSMKPIVEKLIFRPMTPDNLDILISGEVRTSKNYTTDEWHETHVAKNEHLTCFVGGMIGMGGKIFEIPEHVEIGRKLTDGCIWSYNVTGSGIMPESYMLSACDSWTDCKWNQTKYEDDLDPYSEFRADQREDFKETYGIDDLDAYEEELAVASKSAAAGLAAATSEVKAPSPAELNAAEDAHTFGEFGGTGKLRKRQQVDDRVAMSGAPPLPQPKPKKAPTTTADSADFAAAADSDKIWTNDNTPYTSGTPTISDDEEPVPAAPVRPAYTPPPPMTHKQYVEHKIEMERLPKGFVRLDSKSYILRPEAIESVFYMYRITGEQYWRDRGWEMFMAIEKATHAPYGHSRIDDVTKEVPDQTDGMESFWIAETLKYFYLLFDEPDRWSLDDWVLNTEAHFFRRPDSGSA</sequence>
<dbReference type="GO" id="GO:0004571">
    <property type="term" value="F:mannosyl-oligosaccharide 1,2-alpha-mannosidase activity"/>
    <property type="evidence" value="ECO:0007669"/>
    <property type="project" value="InterPro"/>
</dbReference>
<evidence type="ECO:0000313" key="10">
    <source>
        <dbReference type="EMBL" id="UJO23678.1"/>
    </source>
</evidence>
<dbReference type="PRINTS" id="PR00747">
    <property type="entry name" value="GLYHDRLASE47"/>
</dbReference>
<comment type="cofactor">
    <cofactor evidence="1 6">
        <name>Ca(2+)</name>
        <dbReference type="ChEBI" id="CHEBI:29108"/>
    </cofactor>
</comment>
<name>A0A9Q8UV74_PASFU</name>
<dbReference type="EMBL" id="CP090173">
    <property type="protein sequence ID" value="UJO23678.1"/>
    <property type="molecule type" value="Genomic_DNA"/>
</dbReference>
<evidence type="ECO:0000256" key="2">
    <source>
        <dbReference type="ARBA" id="ARBA00004922"/>
    </source>
</evidence>
<dbReference type="KEGG" id="ffu:CLAFUR5_13240"/>
<dbReference type="GeneID" id="71993118"/>
<evidence type="ECO:0000256" key="7">
    <source>
        <dbReference type="RuleBase" id="RU361193"/>
    </source>
</evidence>
<dbReference type="GO" id="GO:0036503">
    <property type="term" value="P:ERAD pathway"/>
    <property type="evidence" value="ECO:0007669"/>
    <property type="project" value="UniProtKB-ARBA"/>
</dbReference>
<dbReference type="GO" id="GO:0005783">
    <property type="term" value="C:endoplasmic reticulum"/>
    <property type="evidence" value="ECO:0007669"/>
    <property type="project" value="TreeGrafter"/>
</dbReference>
<feature type="region of interest" description="Disordered" evidence="8">
    <location>
        <begin position="92"/>
        <end position="127"/>
    </location>
</feature>
<keyword evidence="11" id="KW-1185">Reference proteome</keyword>
<evidence type="ECO:0000256" key="1">
    <source>
        <dbReference type="ARBA" id="ARBA00001913"/>
    </source>
</evidence>
<gene>
    <name evidence="10" type="ORF">CLAFUR5_13240</name>
</gene>
<feature type="compositionally biased region" description="Polar residues" evidence="8">
    <location>
        <begin position="878"/>
        <end position="891"/>
    </location>
</feature>
<dbReference type="Pfam" id="PF01532">
    <property type="entry name" value="Glyco_hydro_47"/>
    <property type="match status" value="1"/>
</dbReference>
<protein>
    <recommendedName>
        <fullName evidence="7">alpha-1,2-Mannosidase</fullName>
        <ecNumber evidence="7">3.2.1.-</ecNumber>
    </recommendedName>
</protein>
<dbReference type="AlphaFoldDB" id="A0A9Q8UV74"/>
<dbReference type="PANTHER" id="PTHR11742">
    <property type="entry name" value="MANNOSYL-OLIGOSACCHARIDE ALPHA-1,2-MANNOSIDASE-RELATED"/>
    <property type="match status" value="1"/>
</dbReference>
<accession>A0A9Q8UV74</accession>
<comment type="similarity">
    <text evidence="3 7">Belongs to the glycosyl hydrolase 47 family.</text>
</comment>
<keyword evidence="7" id="KW-0326">Glycosidase</keyword>
<keyword evidence="9" id="KW-0812">Transmembrane</keyword>
<keyword evidence="4 7" id="KW-0378">Hydrolase</keyword>
<keyword evidence="9" id="KW-1133">Transmembrane helix</keyword>